<keyword evidence="2" id="KW-1185">Reference proteome</keyword>
<dbReference type="EMBL" id="JBBNAE010000004">
    <property type="protein sequence ID" value="KAK9130458.1"/>
    <property type="molecule type" value="Genomic_DNA"/>
</dbReference>
<evidence type="ECO:0000313" key="2">
    <source>
        <dbReference type="Proteomes" id="UP001417504"/>
    </source>
</evidence>
<name>A0AAP0JCK5_9MAGN</name>
<proteinExistence type="predicted"/>
<reference evidence="1 2" key="1">
    <citation type="submission" date="2024-01" db="EMBL/GenBank/DDBJ databases">
        <title>Genome assemblies of Stephania.</title>
        <authorList>
            <person name="Yang L."/>
        </authorList>
    </citation>
    <scope>NUCLEOTIDE SEQUENCE [LARGE SCALE GENOMIC DNA]</scope>
    <source>
        <strain evidence="1">QJT</strain>
        <tissue evidence="1">Leaf</tissue>
    </source>
</reference>
<organism evidence="1 2">
    <name type="scientific">Stephania japonica</name>
    <dbReference type="NCBI Taxonomy" id="461633"/>
    <lineage>
        <taxon>Eukaryota</taxon>
        <taxon>Viridiplantae</taxon>
        <taxon>Streptophyta</taxon>
        <taxon>Embryophyta</taxon>
        <taxon>Tracheophyta</taxon>
        <taxon>Spermatophyta</taxon>
        <taxon>Magnoliopsida</taxon>
        <taxon>Ranunculales</taxon>
        <taxon>Menispermaceae</taxon>
        <taxon>Menispermoideae</taxon>
        <taxon>Cissampelideae</taxon>
        <taxon>Stephania</taxon>
    </lineage>
</organism>
<dbReference type="AlphaFoldDB" id="A0AAP0JCK5"/>
<gene>
    <name evidence="1" type="ORF">Sjap_010945</name>
</gene>
<comment type="caution">
    <text evidence="1">The sequence shown here is derived from an EMBL/GenBank/DDBJ whole genome shotgun (WGS) entry which is preliminary data.</text>
</comment>
<dbReference type="Proteomes" id="UP001417504">
    <property type="component" value="Unassembled WGS sequence"/>
</dbReference>
<evidence type="ECO:0000313" key="1">
    <source>
        <dbReference type="EMBL" id="KAK9130458.1"/>
    </source>
</evidence>
<sequence length="353" mass="39095">MSVERSSSSFRSMVNPLDLYLRLRGIGKRKESGGSIPKKRKEAPRAAFQDIDESERLLKPLDGATTSSTSSAQYRMDLVEAASEMNTYLEEDEWERLIKSNIDGATTSSTSSAQYRMDLVDAASEMNTCFEEWERLIKSNIDGFMPKKGKEAPRAAFQGIDESERQLLKPLDGFAPPDPISIGYPILFSVTGFKHSGAEKLKTIDVLAHFIPENLRSKDIITTSIDKCQMSIDGYRNIGNFDLTKDKQEEELPHVKLVHPCTCCNLEQENAGRYGAVKVGIEAVYRQLLGKQQFVDYQINCGSTGTPIGVVIFSKLKKSHTGLKRILAGVHETAKEVGPYVGPVLGAVGFFVN</sequence>
<accession>A0AAP0JCK5</accession>
<protein>
    <submittedName>
        <fullName evidence="1">Uncharacterized protein</fullName>
    </submittedName>
</protein>